<dbReference type="EMBL" id="VJXY01000001">
    <property type="protein sequence ID" value="MBD6614653.1"/>
    <property type="molecule type" value="Genomic_DNA"/>
</dbReference>
<accession>A0AA40STE3</accession>
<sequence length="79" mass="8689">MSVRVSQMNYQIVRIDGYKYLVTTNLGIAEAVGQAVKMVQPITKNSVIELSAPLSTNADVIAALDTYRTIYGEPIRTQV</sequence>
<keyword evidence="2" id="KW-1185">Reference proteome</keyword>
<proteinExistence type="predicted"/>
<evidence type="ECO:0000313" key="1">
    <source>
        <dbReference type="EMBL" id="MBD6614653.1"/>
    </source>
</evidence>
<name>A0AA40STE3_9NOST</name>
<organism evidence="1 2">
    <name type="scientific">Komarekiella delphini-convector SJRDD-AB1</name>
    <dbReference type="NCBI Taxonomy" id="2593771"/>
    <lineage>
        <taxon>Bacteria</taxon>
        <taxon>Bacillati</taxon>
        <taxon>Cyanobacteriota</taxon>
        <taxon>Cyanophyceae</taxon>
        <taxon>Nostocales</taxon>
        <taxon>Nostocaceae</taxon>
        <taxon>Komarekiella</taxon>
        <taxon>Komarekiella delphini-convector</taxon>
    </lineage>
</organism>
<comment type="caution">
    <text evidence="1">The sequence shown here is derived from an EMBL/GenBank/DDBJ whole genome shotgun (WGS) entry which is preliminary data.</text>
</comment>
<reference evidence="1" key="1">
    <citation type="submission" date="2019-07" db="EMBL/GenBank/DDBJ databases">
        <title>Toxilogical consequences of a new and cryptic species of cyanobacteria (Komarekiella delphini-convector) recovered from the epidermis of a bottlenose dolphin and 1500 ft. in the air.</title>
        <authorList>
            <person name="Brown A.O."/>
            <person name="Dvorak P."/>
            <person name="Villanueva C.D."/>
            <person name="Foss A.J."/>
            <person name="Garvey A.D."/>
            <person name="Gibson Q.A."/>
            <person name="Johansen J.R."/>
            <person name="Casamatta D.A."/>
        </authorList>
    </citation>
    <scope>NUCLEOTIDE SEQUENCE</scope>
    <source>
        <strain evidence="1">SJRDD-AB1</strain>
    </source>
</reference>
<dbReference type="Proteomes" id="UP001165986">
    <property type="component" value="Unassembled WGS sequence"/>
</dbReference>
<protein>
    <submittedName>
        <fullName evidence="1">Uncharacterized protein</fullName>
    </submittedName>
</protein>
<evidence type="ECO:0000313" key="2">
    <source>
        <dbReference type="Proteomes" id="UP001165986"/>
    </source>
</evidence>
<dbReference type="AlphaFoldDB" id="A0AA40STE3"/>
<gene>
    <name evidence="1" type="ORF">FNW02_01910</name>
</gene>